<accession>A0ABR7WEU9</accession>
<dbReference type="InterPro" id="IPR034660">
    <property type="entry name" value="DinB/YfiT-like"/>
</dbReference>
<keyword evidence="2" id="KW-1185">Reference proteome</keyword>
<dbReference type="SUPFAM" id="SSF109854">
    <property type="entry name" value="DinB/YfiT-like putative metalloenzymes"/>
    <property type="match status" value="1"/>
</dbReference>
<name>A0ABR7WEU9_9ACTN</name>
<reference evidence="1 2" key="1">
    <citation type="submission" date="2020-09" db="EMBL/GenBank/DDBJ databases">
        <title>Novel species in genus Gordonia.</title>
        <authorList>
            <person name="Zhang G."/>
        </authorList>
    </citation>
    <scope>NUCLEOTIDE SEQUENCE [LARGE SCALE GENOMIC DNA]</scope>
    <source>
        <strain evidence="1 2">ON-33</strain>
    </source>
</reference>
<dbReference type="EMBL" id="JACWMS010000003">
    <property type="protein sequence ID" value="MBD1321288.1"/>
    <property type="molecule type" value="Genomic_DNA"/>
</dbReference>
<evidence type="ECO:0000313" key="1">
    <source>
        <dbReference type="EMBL" id="MBD1321288.1"/>
    </source>
</evidence>
<comment type="caution">
    <text evidence="1">The sequence shown here is derived from an EMBL/GenBank/DDBJ whole genome shotgun (WGS) entry which is preliminary data.</text>
</comment>
<protein>
    <submittedName>
        <fullName evidence="1">TIGR03086 family protein</fullName>
    </submittedName>
</protein>
<evidence type="ECO:0000313" key="2">
    <source>
        <dbReference type="Proteomes" id="UP000602395"/>
    </source>
</evidence>
<dbReference type="Proteomes" id="UP000602395">
    <property type="component" value="Unassembled WGS sequence"/>
</dbReference>
<organism evidence="1 2">
    <name type="scientific">Gordonia hankookensis</name>
    <dbReference type="NCBI Taxonomy" id="589403"/>
    <lineage>
        <taxon>Bacteria</taxon>
        <taxon>Bacillati</taxon>
        <taxon>Actinomycetota</taxon>
        <taxon>Actinomycetes</taxon>
        <taxon>Mycobacteriales</taxon>
        <taxon>Gordoniaceae</taxon>
        <taxon>Gordonia</taxon>
    </lineage>
</organism>
<proteinExistence type="predicted"/>
<sequence>MADSIVGLSPAERHRVVADDFAAQIAAVSDWDAASPVDGWVARDVVAHLVEWFPGFLAGGGVELPAGPPVADDPSAAWKAHAAAVQALLDGPSADDTFTHPMAGEHRLADAIDQFYTADVYMHTWDLATSAGHAPALDPAFAEYLRSGMVGIEEMLRSSGQYGPAVPVADDADPVARLVGFIGRDPQWSPPSPS</sequence>
<dbReference type="RefSeq" id="WP_190267845.1">
    <property type="nucleotide sequence ID" value="NZ_BAABAD010000005.1"/>
</dbReference>
<gene>
    <name evidence="1" type="ORF">IDF66_17010</name>
</gene>